<dbReference type="GeneID" id="25569707"/>
<gene>
    <name evidence="2" type="ORF">AMSG_11792</name>
</gene>
<evidence type="ECO:0000256" key="1">
    <source>
        <dbReference type="SAM" id="MobiDB-lite"/>
    </source>
</evidence>
<organism evidence="2 3">
    <name type="scientific">Thecamonas trahens ATCC 50062</name>
    <dbReference type="NCBI Taxonomy" id="461836"/>
    <lineage>
        <taxon>Eukaryota</taxon>
        <taxon>Apusozoa</taxon>
        <taxon>Apusomonadida</taxon>
        <taxon>Apusomonadidae</taxon>
        <taxon>Thecamonas</taxon>
    </lineage>
</organism>
<dbReference type="Proteomes" id="UP000054408">
    <property type="component" value="Unassembled WGS sequence"/>
</dbReference>
<name>A0A0L0D6A6_THETB</name>
<feature type="compositionally biased region" description="Basic residues" evidence="1">
    <location>
        <begin position="74"/>
        <end position="92"/>
    </location>
</feature>
<evidence type="ECO:0000313" key="3">
    <source>
        <dbReference type="Proteomes" id="UP000054408"/>
    </source>
</evidence>
<proteinExistence type="predicted"/>
<evidence type="ECO:0000313" key="2">
    <source>
        <dbReference type="EMBL" id="KNC47730.1"/>
    </source>
</evidence>
<accession>A0A0L0D6A6</accession>
<dbReference type="AlphaFoldDB" id="A0A0L0D6A6"/>
<reference evidence="2 3" key="1">
    <citation type="submission" date="2010-05" db="EMBL/GenBank/DDBJ databases">
        <title>The Genome Sequence of Thecamonas trahens ATCC 50062.</title>
        <authorList>
            <consortium name="The Broad Institute Genome Sequencing Platform"/>
            <person name="Russ C."/>
            <person name="Cuomo C."/>
            <person name="Shea T."/>
            <person name="Young S.K."/>
            <person name="Zeng Q."/>
            <person name="Koehrsen M."/>
            <person name="Haas B."/>
            <person name="Borodovsky M."/>
            <person name="Guigo R."/>
            <person name="Alvarado L."/>
            <person name="Berlin A."/>
            <person name="Bochicchio J."/>
            <person name="Borenstein D."/>
            <person name="Chapman S."/>
            <person name="Chen Z."/>
            <person name="Freedman E."/>
            <person name="Gellesch M."/>
            <person name="Goldberg J."/>
            <person name="Griggs A."/>
            <person name="Gujja S."/>
            <person name="Heilman E."/>
            <person name="Heiman D."/>
            <person name="Hepburn T."/>
            <person name="Howarth C."/>
            <person name="Jen D."/>
            <person name="Larson L."/>
            <person name="Mehta T."/>
            <person name="Park D."/>
            <person name="Pearson M."/>
            <person name="Roberts A."/>
            <person name="Saif S."/>
            <person name="Shenoy N."/>
            <person name="Sisk P."/>
            <person name="Stolte C."/>
            <person name="Sykes S."/>
            <person name="Thomson T."/>
            <person name="Walk T."/>
            <person name="White J."/>
            <person name="Yandava C."/>
            <person name="Burger G."/>
            <person name="Gray M.W."/>
            <person name="Holland P.W.H."/>
            <person name="King N."/>
            <person name="Lang F.B.F."/>
            <person name="Roger A.J."/>
            <person name="Ruiz-Trillo I."/>
            <person name="Lander E."/>
            <person name="Nusbaum C."/>
        </authorList>
    </citation>
    <scope>NUCLEOTIDE SEQUENCE [LARGE SCALE GENOMIC DNA]</scope>
    <source>
        <strain evidence="2 3">ATCC 50062</strain>
    </source>
</reference>
<keyword evidence="3" id="KW-1185">Reference proteome</keyword>
<dbReference type="RefSeq" id="XP_013759369.1">
    <property type="nucleotide sequence ID" value="XM_013903915.1"/>
</dbReference>
<protein>
    <submittedName>
        <fullName evidence="2">Uncharacterized protein</fullName>
    </submittedName>
</protein>
<sequence length="118" mass="13056">MACPRSARSHGQLACAGPPDNGCHRPPALACLPWRPARTSVRRARLGTSVGRSSTKDRRGGCALLPTTTLGRHYPQRHRTRMPQLERKRRPAPRQPVRSSVRRARHGTLIVGSLTQGR</sequence>
<feature type="region of interest" description="Disordered" evidence="1">
    <location>
        <begin position="1"/>
        <end position="27"/>
    </location>
</feature>
<dbReference type="EMBL" id="GL349448">
    <property type="protein sequence ID" value="KNC47730.1"/>
    <property type="molecule type" value="Genomic_DNA"/>
</dbReference>
<feature type="region of interest" description="Disordered" evidence="1">
    <location>
        <begin position="43"/>
        <end position="118"/>
    </location>
</feature>